<evidence type="ECO:0000256" key="1">
    <source>
        <dbReference type="SAM" id="Phobius"/>
    </source>
</evidence>
<evidence type="ECO:0000313" key="2">
    <source>
        <dbReference type="EMBL" id="WLQ38158.1"/>
    </source>
</evidence>
<feature type="transmembrane region" description="Helical" evidence="1">
    <location>
        <begin position="103"/>
        <end position="129"/>
    </location>
</feature>
<accession>A0ABY9HVX8</accession>
<dbReference type="EMBL" id="CP120997">
    <property type="protein sequence ID" value="WLQ38158.1"/>
    <property type="molecule type" value="Genomic_DNA"/>
</dbReference>
<keyword evidence="3" id="KW-1185">Reference proteome</keyword>
<sequence>MPLVAVAAVLPLYAVWAALLATGGGDLAAQLAWTGFTERHPGSAYNLFWYGGTHTANYSVFSSYVMALLGVRTVSVVAGLAATWLMARLLVRTGMRHALTPALLAAFALWCNVASGRTTFALGVAIGLVACLYADRVVTPVVAGALATMASPVAGLFLVVTGAAHLLDRRWRRGAVLMVPFFAVVGATTLLFPFRGEQPMHANRLWMPVLICAVLVAAAPRTREWRVTRFGAAVYAVGVCLTFLVASPIGTNVERLLGLVAVPVLCAAVLDTVRARAWVRTGVLSAALVLSGLWLIDKTVDDLRVSTPVPAWASHTDGVVTELDRLGARLGRVEVVPARNHREAAVLAPHVSMARGWNRQLDVERGRLFYEGTLTPDRYRTWLDRWAVSHVVLHDGQPDGPAEAEASLVRGGLPWLEQVWRDDGWTIYRVRDAIPLAPPPATVVSGDDASLVVRMPRAGSVTVRIAYSPWLRVRAAGGGAGGCLRQDGEWTRLTVPEGGTYRLDSAYGPGRFSGGC</sequence>
<feature type="transmembrane region" description="Helical" evidence="1">
    <location>
        <begin position="174"/>
        <end position="192"/>
    </location>
</feature>
<feature type="transmembrane region" description="Helical" evidence="1">
    <location>
        <begin position="64"/>
        <end position="91"/>
    </location>
</feature>
<protein>
    <recommendedName>
        <fullName evidence="4">Integral membrane protein</fullName>
    </recommendedName>
</protein>
<feature type="transmembrane region" description="Helical" evidence="1">
    <location>
        <begin position="256"/>
        <end position="273"/>
    </location>
</feature>
<proteinExistence type="predicted"/>
<reference evidence="2 3" key="1">
    <citation type="submission" date="2023-03" db="EMBL/GenBank/DDBJ databases">
        <title>Isolation and description of six Streptomyces strains from soil environments, able to metabolize different microbial glucans.</title>
        <authorList>
            <person name="Widen T."/>
            <person name="Larsbrink J."/>
        </authorList>
    </citation>
    <scope>NUCLEOTIDE SEQUENCE [LARGE SCALE GENOMIC DNA]</scope>
    <source>
        <strain evidence="2 3">Mut1</strain>
    </source>
</reference>
<gene>
    <name evidence="2" type="ORF">P8A18_15625</name>
</gene>
<evidence type="ECO:0008006" key="4">
    <source>
        <dbReference type="Google" id="ProtNLM"/>
    </source>
</evidence>
<feature type="transmembrane region" description="Helical" evidence="1">
    <location>
        <begin position="141"/>
        <end position="167"/>
    </location>
</feature>
<organism evidence="2 3">
    <name type="scientific">Streptomyces castrisilvae</name>
    <dbReference type="NCBI Taxonomy" id="3033811"/>
    <lineage>
        <taxon>Bacteria</taxon>
        <taxon>Bacillati</taxon>
        <taxon>Actinomycetota</taxon>
        <taxon>Actinomycetes</taxon>
        <taxon>Kitasatosporales</taxon>
        <taxon>Streptomycetaceae</taxon>
        <taxon>Streptomyces</taxon>
    </lineage>
</organism>
<name>A0ABY9HVX8_9ACTN</name>
<evidence type="ECO:0000313" key="3">
    <source>
        <dbReference type="Proteomes" id="UP001239522"/>
    </source>
</evidence>
<feature type="transmembrane region" description="Helical" evidence="1">
    <location>
        <begin position="278"/>
        <end position="296"/>
    </location>
</feature>
<keyword evidence="1" id="KW-0812">Transmembrane</keyword>
<dbReference type="RefSeq" id="WP_306060928.1">
    <property type="nucleotide sequence ID" value="NZ_CP120997.1"/>
</dbReference>
<dbReference type="Proteomes" id="UP001239522">
    <property type="component" value="Chromosome"/>
</dbReference>
<feature type="transmembrane region" description="Helical" evidence="1">
    <location>
        <begin position="204"/>
        <end position="220"/>
    </location>
</feature>
<keyword evidence="1" id="KW-1133">Transmembrane helix</keyword>
<keyword evidence="1" id="KW-0472">Membrane</keyword>
<feature type="transmembrane region" description="Helical" evidence="1">
    <location>
        <begin position="232"/>
        <end position="250"/>
    </location>
</feature>